<dbReference type="InterPro" id="IPR003652">
    <property type="entry name" value="Ataxin_AXH_dom"/>
</dbReference>
<accession>A0A6L2KWV9</accession>
<proteinExistence type="predicted"/>
<dbReference type="GO" id="GO:0003723">
    <property type="term" value="F:RNA binding"/>
    <property type="evidence" value="ECO:0007669"/>
    <property type="project" value="InterPro"/>
</dbReference>
<feature type="non-terminal residue" evidence="3">
    <location>
        <position position="1"/>
    </location>
</feature>
<name>A0A6L2KWV9_TANCI</name>
<evidence type="ECO:0000259" key="2">
    <source>
        <dbReference type="PROSITE" id="PS51148"/>
    </source>
</evidence>
<gene>
    <name evidence="3" type="ORF">Tci_026131</name>
</gene>
<protein>
    <recommendedName>
        <fullName evidence="2">AXH domain-containing protein</fullName>
    </recommendedName>
</protein>
<reference evidence="3" key="1">
    <citation type="journal article" date="2019" name="Sci. Rep.">
        <title>Draft genome of Tanacetum cinerariifolium, the natural source of mosquito coil.</title>
        <authorList>
            <person name="Yamashiro T."/>
            <person name="Shiraishi A."/>
            <person name="Satake H."/>
            <person name="Nakayama K."/>
        </authorList>
    </citation>
    <scope>NUCLEOTIDE SEQUENCE</scope>
</reference>
<feature type="domain" description="AXH" evidence="2">
    <location>
        <begin position="1"/>
        <end position="103"/>
    </location>
</feature>
<evidence type="ECO:0000313" key="3">
    <source>
        <dbReference type="EMBL" id="GEU54153.1"/>
    </source>
</evidence>
<feature type="region of interest" description="Disordered" evidence="1">
    <location>
        <begin position="1"/>
        <end position="33"/>
    </location>
</feature>
<feature type="compositionally biased region" description="Basic and acidic residues" evidence="1">
    <location>
        <begin position="1"/>
        <end position="15"/>
    </location>
</feature>
<evidence type="ECO:0000256" key="1">
    <source>
        <dbReference type="SAM" id="MobiDB-lite"/>
    </source>
</evidence>
<dbReference type="PROSITE" id="PS51148">
    <property type="entry name" value="AXH"/>
    <property type="match status" value="1"/>
</dbReference>
<dbReference type="AlphaFoldDB" id="A0A6L2KWV9"/>
<organism evidence="3">
    <name type="scientific">Tanacetum cinerariifolium</name>
    <name type="common">Dalmatian daisy</name>
    <name type="synonym">Chrysanthemum cinerariifolium</name>
    <dbReference type="NCBI Taxonomy" id="118510"/>
    <lineage>
        <taxon>Eukaryota</taxon>
        <taxon>Viridiplantae</taxon>
        <taxon>Streptophyta</taxon>
        <taxon>Embryophyta</taxon>
        <taxon>Tracheophyta</taxon>
        <taxon>Spermatophyta</taxon>
        <taxon>Magnoliopsida</taxon>
        <taxon>eudicotyledons</taxon>
        <taxon>Gunneridae</taxon>
        <taxon>Pentapetalae</taxon>
        <taxon>asterids</taxon>
        <taxon>campanulids</taxon>
        <taxon>Asterales</taxon>
        <taxon>Asteraceae</taxon>
        <taxon>Asteroideae</taxon>
        <taxon>Anthemideae</taxon>
        <taxon>Anthemidinae</taxon>
        <taxon>Tanacetum</taxon>
    </lineage>
</organism>
<sequence length="103" mass="11995">KQREAHKTTGRQKESDDTEVVDFSTSSPQKDNEETLAKTLVSIKKSAKRDKGNAIMQEFEPSKKIKKKEMIQISLDEEIAQRFYEEDQVWLLMDEEYGQQVQA</sequence>
<dbReference type="EMBL" id="BKCJ010003288">
    <property type="protein sequence ID" value="GEU54153.1"/>
    <property type="molecule type" value="Genomic_DNA"/>
</dbReference>
<comment type="caution">
    <text evidence="3">The sequence shown here is derived from an EMBL/GenBank/DDBJ whole genome shotgun (WGS) entry which is preliminary data.</text>
</comment>